<feature type="coiled-coil region" evidence="1">
    <location>
        <begin position="167"/>
        <end position="201"/>
    </location>
</feature>
<name>B3T348_9ZZZZ</name>
<evidence type="ECO:0000256" key="1">
    <source>
        <dbReference type="SAM" id="Coils"/>
    </source>
</evidence>
<organism evidence="2">
    <name type="scientific">uncultured marine microorganism HF4000_ANIW93N21</name>
    <dbReference type="NCBI Taxonomy" id="455527"/>
    <lineage>
        <taxon>unclassified sequences</taxon>
        <taxon>environmental samples</taxon>
    </lineage>
</organism>
<sequence>MLKLRSRLTPVIVPDMLVLLVAAVACEPVEQQGLSRDEIRQLVRVEVNSQIEAAKQQMSPEFEPFKGDMEFQLMQPLKELRFEFDDLRNQVEGTEYVSKFDLESLRLDMQEMGSYINTLEFEYARRSDLDELRFQIDDINNNMALRDLESGQSSDIAQLWLGIEKTQAMIEDERNQSNLNLDQLRLEIQNLERFLNDFQANFNFELDTLRLRVDSIQ</sequence>
<reference evidence="2" key="1">
    <citation type="journal article" date="2008" name="ISME J.">
        <title>Genomic patterns of recombination, clonal divergence and environment in marine microbial populations.</title>
        <authorList>
            <person name="Konstantinidis K.T."/>
            <person name="Delong E.F."/>
        </authorList>
    </citation>
    <scope>NUCLEOTIDE SEQUENCE</scope>
</reference>
<keyword evidence="1" id="KW-0175">Coiled coil</keyword>
<evidence type="ECO:0000313" key="2">
    <source>
        <dbReference type="EMBL" id="ABZ07007.1"/>
    </source>
</evidence>
<dbReference type="PROSITE" id="PS51257">
    <property type="entry name" value="PROKAR_LIPOPROTEIN"/>
    <property type="match status" value="1"/>
</dbReference>
<proteinExistence type="predicted"/>
<dbReference type="AlphaFoldDB" id="B3T348"/>
<gene>
    <name evidence="2" type="ORF">ALOHA_HF4000ANIW93N21ctg1g14</name>
</gene>
<dbReference type="EMBL" id="EU016590">
    <property type="protein sequence ID" value="ABZ07007.1"/>
    <property type="molecule type" value="Genomic_DNA"/>
</dbReference>
<protein>
    <submittedName>
        <fullName evidence="2">Uncharacterized protein</fullName>
    </submittedName>
</protein>
<accession>B3T348</accession>